<dbReference type="GO" id="GO:0006580">
    <property type="term" value="P:ethanolamine metabolic process"/>
    <property type="evidence" value="ECO:0007669"/>
    <property type="project" value="TreeGrafter"/>
</dbReference>
<dbReference type="eggNOG" id="COG0584">
    <property type="taxonomic scope" value="Bacteria"/>
</dbReference>
<dbReference type="Pfam" id="PF03009">
    <property type="entry name" value="GDPD"/>
    <property type="match status" value="1"/>
</dbReference>
<gene>
    <name evidence="2" type="ORF">Mucpa_6309</name>
</gene>
<evidence type="ECO:0000313" key="2">
    <source>
        <dbReference type="EMBL" id="EHQ30365.1"/>
    </source>
</evidence>
<dbReference type="PANTHER" id="PTHR46320">
    <property type="entry name" value="GLYCEROPHOSPHODIESTER PHOSPHODIESTERASE 1"/>
    <property type="match status" value="1"/>
</dbReference>
<dbReference type="PROSITE" id="PS51704">
    <property type="entry name" value="GP_PDE"/>
    <property type="match status" value="1"/>
</dbReference>
<keyword evidence="3" id="KW-1185">Reference proteome</keyword>
<reference evidence="2" key="1">
    <citation type="submission" date="2011-09" db="EMBL/GenBank/DDBJ databases">
        <title>The permanent draft genome of Mucilaginibacter paludis DSM 18603.</title>
        <authorList>
            <consortium name="US DOE Joint Genome Institute (JGI-PGF)"/>
            <person name="Lucas S."/>
            <person name="Han J."/>
            <person name="Lapidus A."/>
            <person name="Bruce D."/>
            <person name="Goodwin L."/>
            <person name="Pitluck S."/>
            <person name="Peters L."/>
            <person name="Kyrpides N."/>
            <person name="Mavromatis K."/>
            <person name="Ivanova N."/>
            <person name="Mikhailova N."/>
            <person name="Held B."/>
            <person name="Detter J.C."/>
            <person name="Tapia R."/>
            <person name="Han C."/>
            <person name="Land M."/>
            <person name="Hauser L."/>
            <person name="Markowitz V."/>
            <person name="Cheng J.-F."/>
            <person name="Hugenholtz P."/>
            <person name="Woyke T."/>
            <person name="Wu D."/>
            <person name="Tindall B."/>
            <person name="Brambilla E."/>
            <person name="Klenk H.-P."/>
            <person name="Eisen J.A."/>
        </authorList>
    </citation>
    <scope>NUCLEOTIDE SEQUENCE [LARGE SCALE GENOMIC DNA]</scope>
    <source>
        <strain evidence="2">DSM 18603</strain>
    </source>
</reference>
<dbReference type="InterPro" id="IPR030395">
    <property type="entry name" value="GP_PDE_dom"/>
</dbReference>
<feature type="domain" description="GP-PDE" evidence="1">
    <location>
        <begin position="47"/>
        <end position="146"/>
    </location>
</feature>
<name>H1Y5U3_9SPHI</name>
<dbReference type="AlphaFoldDB" id="H1Y5U3"/>
<protein>
    <submittedName>
        <fullName evidence="2">Glycerophosphoryl diester phosphodiesterase</fullName>
    </submittedName>
</protein>
<dbReference type="GO" id="GO:0005886">
    <property type="term" value="C:plasma membrane"/>
    <property type="evidence" value="ECO:0007669"/>
    <property type="project" value="TreeGrafter"/>
</dbReference>
<dbReference type="InterPro" id="IPR017946">
    <property type="entry name" value="PLC-like_Pdiesterase_TIM-brl"/>
</dbReference>
<dbReference type="Pfam" id="PF16387">
    <property type="entry name" value="DUF4996"/>
    <property type="match status" value="1"/>
</dbReference>
<dbReference type="PANTHER" id="PTHR46320:SF1">
    <property type="entry name" value="GLYCEROPHOSPHODIESTER PHOSPHODIESTERASE 1"/>
    <property type="match status" value="1"/>
</dbReference>
<evidence type="ECO:0000313" key="3">
    <source>
        <dbReference type="Proteomes" id="UP000002774"/>
    </source>
</evidence>
<proteinExistence type="predicted"/>
<dbReference type="RefSeq" id="WP_008512039.1">
    <property type="nucleotide sequence ID" value="NZ_CM001403.1"/>
</dbReference>
<dbReference type="GO" id="GO:0008889">
    <property type="term" value="F:glycerophosphodiester phosphodiesterase activity"/>
    <property type="evidence" value="ECO:0007669"/>
    <property type="project" value="TreeGrafter"/>
</dbReference>
<accession>H1Y5U3</accession>
<dbReference type="GO" id="GO:0006644">
    <property type="term" value="P:phospholipid metabolic process"/>
    <property type="evidence" value="ECO:0007669"/>
    <property type="project" value="TreeGrafter"/>
</dbReference>
<dbReference type="STRING" id="714943.Mucpa_6309"/>
<dbReference type="GO" id="GO:0070291">
    <property type="term" value="P:N-acylethanolamine metabolic process"/>
    <property type="evidence" value="ECO:0007669"/>
    <property type="project" value="TreeGrafter"/>
</dbReference>
<dbReference type="SUPFAM" id="SSF51695">
    <property type="entry name" value="PLC-like phosphodiesterases"/>
    <property type="match status" value="1"/>
</dbReference>
<dbReference type="OrthoDB" id="384721at2"/>
<sequence>MKKFLTGYLLLVVLNTFGQLKPDAGKPNNQHFLWAVNQLNNKQSKSVLVTAHRCDWRNAPENSIRALNNCVDMGVDMAEFDIAKTKDGQLVIMHDKTIDRTTTGTGKPGDYTFSEIAQFYLKNGTGHPTVHHIPTLDEMLNTAKGKILVDIDKGYEYYDDIVPLLVKKDMLNQAVLNIYGLPLDMVKAAHPQIPDNLILQLIIDPKNPDAQKIIDSYSSHQKTIIQIIFSNDADPIISKIPAIKNKYAVWFNSLWPEQNGGHDDDKAVEENKPDETWGWLVNHGANIIQSDRPKSLLAYLKMKKKHI</sequence>
<evidence type="ECO:0000259" key="1">
    <source>
        <dbReference type="PROSITE" id="PS51704"/>
    </source>
</evidence>
<dbReference type="Proteomes" id="UP000002774">
    <property type="component" value="Chromosome"/>
</dbReference>
<dbReference type="EMBL" id="CM001403">
    <property type="protein sequence ID" value="EHQ30365.1"/>
    <property type="molecule type" value="Genomic_DNA"/>
</dbReference>
<dbReference type="HOGENOM" id="CLU_030006_9_3_10"/>
<organism evidence="2 3">
    <name type="scientific">Mucilaginibacter paludis DSM 18603</name>
    <dbReference type="NCBI Taxonomy" id="714943"/>
    <lineage>
        <taxon>Bacteria</taxon>
        <taxon>Pseudomonadati</taxon>
        <taxon>Bacteroidota</taxon>
        <taxon>Sphingobacteriia</taxon>
        <taxon>Sphingobacteriales</taxon>
        <taxon>Sphingobacteriaceae</taxon>
        <taxon>Mucilaginibacter</taxon>
    </lineage>
</organism>
<dbReference type="InterPro" id="IPR032160">
    <property type="entry name" value="DUF4996"/>
</dbReference>
<dbReference type="CDD" id="cd08566">
    <property type="entry name" value="GDPD_AtGDE_like"/>
    <property type="match status" value="1"/>
</dbReference>
<dbReference type="Gene3D" id="3.20.20.190">
    <property type="entry name" value="Phosphatidylinositol (PI) phosphodiesterase"/>
    <property type="match status" value="1"/>
</dbReference>